<protein>
    <submittedName>
        <fullName evidence="1">DUF2570 domain-containing protein</fullName>
    </submittedName>
</protein>
<gene>
    <name evidence="1" type="ORF">CS533_11940</name>
</gene>
<organism evidence="1 2">
    <name type="scientific">Yersinia bercovieri</name>
    <dbReference type="NCBI Taxonomy" id="634"/>
    <lineage>
        <taxon>Bacteria</taxon>
        <taxon>Pseudomonadati</taxon>
        <taxon>Pseudomonadota</taxon>
        <taxon>Gammaproteobacteria</taxon>
        <taxon>Enterobacterales</taxon>
        <taxon>Yersiniaceae</taxon>
        <taxon>Yersinia</taxon>
    </lineage>
</organism>
<comment type="caution">
    <text evidence="1">The sequence shown here is derived from an EMBL/GenBank/DDBJ whole genome shotgun (WGS) entry which is preliminary data.</text>
</comment>
<dbReference type="AlphaFoldDB" id="A0A2G4U213"/>
<accession>A0A2G4U213</accession>
<name>A0A2G4U213_YERBE</name>
<evidence type="ECO:0000313" key="2">
    <source>
        <dbReference type="Proteomes" id="UP000229378"/>
    </source>
</evidence>
<proteinExistence type="predicted"/>
<evidence type="ECO:0000313" key="1">
    <source>
        <dbReference type="EMBL" id="PHZ27371.1"/>
    </source>
</evidence>
<sequence length="93" mass="10797">MQFVHWHNLSKQVEKREKELAAERAMNVALGHIIDAYQENNSANRVAITRQLESERVIRNENEEKVRQFQAEAMGDPCAVQHMPDSIINLLQE</sequence>
<dbReference type="EMBL" id="PEHN01000010">
    <property type="protein sequence ID" value="PHZ27371.1"/>
    <property type="molecule type" value="Genomic_DNA"/>
</dbReference>
<dbReference type="Proteomes" id="UP000229378">
    <property type="component" value="Unassembled WGS sequence"/>
</dbReference>
<reference evidence="1 2" key="1">
    <citation type="submission" date="2017-10" db="EMBL/GenBank/DDBJ databases">
        <authorList>
            <person name="Banno H."/>
            <person name="Chua N.-H."/>
        </authorList>
    </citation>
    <scope>NUCLEOTIDE SEQUENCE [LARGE SCALE GENOMIC DNA]</scope>
    <source>
        <strain evidence="1 2">SCPM-O-B-7607</strain>
    </source>
</reference>